<evidence type="ECO:0000313" key="7">
    <source>
        <dbReference type="EMBL" id="QNP67832.1"/>
    </source>
</evidence>
<keyword evidence="3 7" id="KW-0808">Transferase</keyword>
<evidence type="ECO:0000256" key="4">
    <source>
        <dbReference type="ARBA" id="ARBA00023194"/>
    </source>
</evidence>
<feature type="domain" description="Erythromycin biosynthesis protein CIII-like N-terminal" evidence="6">
    <location>
        <begin position="22"/>
        <end position="252"/>
    </location>
</feature>
<organism evidence="7 8">
    <name type="scientific">Streptomyces genisteinicus</name>
    <dbReference type="NCBI Taxonomy" id="2768068"/>
    <lineage>
        <taxon>Bacteria</taxon>
        <taxon>Bacillati</taxon>
        <taxon>Actinomycetota</taxon>
        <taxon>Actinomycetes</taxon>
        <taxon>Kitasatosporales</taxon>
        <taxon>Streptomycetaceae</taxon>
        <taxon>Streptomyces</taxon>
    </lineage>
</organism>
<dbReference type="AlphaFoldDB" id="A0A7H0I4W6"/>
<dbReference type="GO" id="GO:0008194">
    <property type="term" value="F:UDP-glycosyltransferase activity"/>
    <property type="evidence" value="ECO:0007669"/>
    <property type="project" value="InterPro"/>
</dbReference>
<evidence type="ECO:0000256" key="3">
    <source>
        <dbReference type="ARBA" id="ARBA00022679"/>
    </source>
</evidence>
<sequence>MRILFAAHAEKTHFFSMVPLAWALRTAGHEVRIATQPTMAETVTRTGLTAVPLGSDHRWKQVMEASQDEGWADRVVEAVTRTDGLGHEELFRFFDETTSRYFRTVNNDEFTDALVDYARWWQPDLIVWEQFTWAGAVAARATGAAHARMVWGADVVTRTRNAFLATLDELPEERRRDPLRDWLTESLARHGAAYDETVANGQWTIDVGPPSHRIDNGLPVVGVRYIPYNGQAELPEWLAAEPSKPRVVVTAGVSVRSYFGFDMFSVGALQAFAGLDIELIATLLPAPGETADMAPENATVVDFVPMQGLLPTCSAVIHIGGAGVQSTAAYYGVPQLILPGLWDTVVRADLVERSGAGISLPPGRVTAESVRESLVRLLEDPSFRTGAEALRKDLESAPSPNEVVPVLEDLTARHKSAV</sequence>
<name>A0A7H0I4W6_9ACTN</name>
<dbReference type="SUPFAM" id="SSF53756">
    <property type="entry name" value="UDP-Glycosyltransferase/glycogen phosphorylase"/>
    <property type="match status" value="1"/>
</dbReference>
<accession>A0A7H0I4W6</accession>
<evidence type="ECO:0000313" key="8">
    <source>
        <dbReference type="Proteomes" id="UP000516230"/>
    </source>
</evidence>
<dbReference type="InterPro" id="IPR030953">
    <property type="entry name" value="Glycosyl_450act"/>
</dbReference>
<keyword evidence="4" id="KW-0045">Antibiotic biosynthesis</keyword>
<dbReference type="KEGG" id="sgj:IAG43_33100"/>
<dbReference type="Proteomes" id="UP000516230">
    <property type="component" value="Plasmid unnamed2"/>
</dbReference>
<feature type="domain" description="Erythromycin biosynthesis protein CIII-like C-terminal" evidence="5">
    <location>
        <begin position="269"/>
        <end position="410"/>
    </location>
</feature>
<reference evidence="7 8" key="1">
    <citation type="submission" date="2020-08" db="EMBL/GenBank/DDBJ databases">
        <title>A novel species.</title>
        <authorList>
            <person name="Gao J."/>
        </authorList>
    </citation>
    <scope>NUCLEOTIDE SEQUENCE [LARGE SCALE GENOMIC DNA]</scope>
    <source>
        <strain evidence="7 8">CRPJ-33</strain>
        <plasmid evidence="7 8">unnamed2</plasmid>
    </source>
</reference>
<evidence type="ECO:0000256" key="2">
    <source>
        <dbReference type="ARBA" id="ARBA00022676"/>
    </source>
</evidence>
<protein>
    <submittedName>
        <fullName evidence="7">Activator-dependent family glycosyltransferase</fullName>
    </submittedName>
</protein>
<geneLocation type="plasmid" evidence="7 8">
    <name>unnamed2</name>
</geneLocation>
<dbReference type="PANTHER" id="PTHR48050">
    <property type="entry name" value="STEROL 3-BETA-GLUCOSYLTRANSFERASE"/>
    <property type="match status" value="1"/>
</dbReference>
<dbReference type="CDD" id="cd03784">
    <property type="entry name" value="GT1_Gtf-like"/>
    <property type="match status" value="1"/>
</dbReference>
<dbReference type="Pfam" id="PF21036">
    <property type="entry name" value="EryCIII-like_N"/>
    <property type="match status" value="1"/>
</dbReference>
<dbReference type="FunFam" id="3.40.50.2000:FF:000072">
    <property type="entry name" value="Glycosyl transferase"/>
    <property type="match status" value="1"/>
</dbReference>
<dbReference type="Pfam" id="PF06722">
    <property type="entry name" value="EryCIII-like_C"/>
    <property type="match status" value="1"/>
</dbReference>
<gene>
    <name evidence="7" type="ORF">IAG43_33100</name>
</gene>
<dbReference type="InterPro" id="IPR002213">
    <property type="entry name" value="UDP_glucos_trans"/>
</dbReference>
<evidence type="ECO:0000259" key="5">
    <source>
        <dbReference type="Pfam" id="PF06722"/>
    </source>
</evidence>
<dbReference type="InterPro" id="IPR050426">
    <property type="entry name" value="Glycosyltransferase_28"/>
</dbReference>
<dbReference type="Gene3D" id="3.40.50.2000">
    <property type="entry name" value="Glycogen Phosphorylase B"/>
    <property type="match status" value="2"/>
</dbReference>
<dbReference type="GO" id="GO:0016758">
    <property type="term" value="F:hexosyltransferase activity"/>
    <property type="evidence" value="ECO:0007669"/>
    <property type="project" value="UniProtKB-ARBA"/>
</dbReference>
<keyword evidence="7" id="KW-0614">Plasmid</keyword>
<dbReference type="EMBL" id="CP060826">
    <property type="protein sequence ID" value="QNP67832.1"/>
    <property type="molecule type" value="Genomic_DNA"/>
</dbReference>
<keyword evidence="2" id="KW-0328">Glycosyltransferase</keyword>
<proteinExistence type="inferred from homology"/>
<evidence type="ECO:0000256" key="1">
    <source>
        <dbReference type="ARBA" id="ARBA00006962"/>
    </source>
</evidence>
<dbReference type="InterPro" id="IPR010610">
    <property type="entry name" value="EryCIII-like_C"/>
</dbReference>
<dbReference type="RefSeq" id="WP_187744875.1">
    <property type="nucleotide sequence ID" value="NZ_CP060826.1"/>
</dbReference>
<dbReference type="NCBIfam" id="TIGR04516">
    <property type="entry name" value="glycosyl_450act"/>
    <property type="match status" value="1"/>
</dbReference>
<evidence type="ECO:0000259" key="6">
    <source>
        <dbReference type="Pfam" id="PF21036"/>
    </source>
</evidence>
<dbReference type="PANTHER" id="PTHR48050:SF13">
    <property type="entry name" value="STEROL 3-BETA-GLUCOSYLTRANSFERASE UGT80A2"/>
    <property type="match status" value="1"/>
</dbReference>
<dbReference type="InterPro" id="IPR048284">
    <property type="entry name" value="EryCIII-like_N"/>
</dbReference>
<keyword evidence="8" id="KW-1185">Reference proteome</keyword>
<comment type="similarity">
    <text evidence="1">Belongs to the glycosyltransferase 28 family.</text>
</comment>
<dbReference type="GO" id="GO:0017000">
    <property type="term" value="P:antibiotic biosynthetic process"/>
    <property type="evidence" value="ECO:0007669"/>
    <property type="project" value="UniProtKB-KW"/>
</dbReference>